<dbReference type="GO" id="GO:0008094">
    <property type="term" value="F:ATP-dependent activity, acting on DNA"/>
    <property type="evidence" value="ECO:0007669"/>
    <property type="project" value="TreeGrafter"/>
</dbReference>
<dbReference type="InterPro" id="IPR049730">
    <property type="entry name" value="SNF2/RAD54-like_C"/>
</dbReference>
<dbReference type="SMART" id="SM00490">
    <property type="entry name" value="HELICc"/>
    <property type="match status" value="1"/>
</dbReference>
<evidence type="ECO:0000259" key="6">
    <source>
        <dbReference type="PROSITE" id="PS51194"/>
    </source>
</evidence>
<dbReference type="GO" id="GO:0005634">
    <property type="term" value="C:nucleus"/>
    <property type="evidence" value="ECO:0007669"/>
    <property type="project" value="TreeGrafter"/>
</dbReference>
<dbReference type="Proteomes" id="UP000799291">
    <property type="component" value="Unassembled WGS sequence"/>
</dbReference>
<feature type="domain" description="Helicase C-terminal" evidence="6">
    <location>
        <begin position="757"/>
        <end position="917"/>
    </location>
</feature>
<feature type="compositionally biased region" description="Basic and acidic residues" evidence="4">
    <location>
        <begin position="82"/>
        <end position="97"/>
    </location>
</feature>
<keyword evidence="8" id="KW-1185">Reference proteome</keyword>
<dbReference type="Pfam" id="PF00176">
    <property type="entry name" value="SNF2-rel_dom"/>
    <property type="match status" value="1"/>
</dbReference>
<keyword evidence="3" id="KW-0067">ATP-binding</keyword>
<evidence type="ECO:0000313" key="7">
    <source>
        <dbReference type="EMBL" id="KAF2687012.1"/>
    </source>
</evidence>
<dbReference type="CDD" id="cd18000">
    <property type="entry name" value="DEXHc_ERCC6"/>
    <property type="match status" value="1"/>
</dbReference>
<dbReference type="AlphaFoldDB" id="A0A6G1J910"/>
<feature type="compositionally biased region" description="Gly residues" evidence="4">
    <location>
        <begin position="1098"/>
        <end position="1111"/>
    </location>
</feature>
<evidence type="ECO:0000259" key="5">
    <source>
        <dbReference type="PROSITE" id="PS51192"/>
    </source>
</evidence>
<feature type="region of interest" description="Disordered" evidence="4">
    <location>
        <begin position="214"/>
        <end position="332"/>
    </location>
</feature>
<keyword evidence="2" id="KW-0378">Hydrolase</keyword>
<dbReference type="GO" id="GO:0016787">
    <property type="term" value="F:hydrolase activity"/>
    <property type="evidence" value="ECO:0007669"/>
    <property type="project" value="UniProtKB-KW"/>
</dbReference>
<accession>A0A6G1J910</accession>
<dbReference type="GO" id="GO:0005524">
    <property type="term" value="F:ATP binding"/>
    <property type="evidence" value="ECO:0007669"/>
    <property type="project" value="InterPro"/>
</dbReference>
<feature type="compositionally biased region" description="Polar residues" evidence="4">
    <location>
        <begin position="260"/>
        <end position="271"/>
    </location>
</feature>
<proteinExistence type="predicted"/>
<gene>
    <name evidence="7" type="ORF">K458DRAFT_440922</name>
</gene>
<dbReference type="FunFam" id="3.40.50.10810:FF:000039">
    <property type="entry name" value="DNA repair protein Rhp26/Rad26"/>
    <property type="match status" value="1"/>
</dbReference>
<feature type="compositionally biased region" description="Basic and acidic residues" evidence="4">
    <location>
        <begin position="989"/>
        <end position="1004"/>
    </location>
</feature>
<feature type="compositionally biased region" description="Low complexity" evidence="4">
    <location>
        <begin position="1136"/>
        <end position="1150"/>
    </location>
</feature>
<dbReference type="InterPro" id="IPR014001">
    <property type="entry name" value="Helicase_ATP-bd"/>
</dbReference>
<dbReference type="PANTHER" id="PTHR45629">
    <property type="entry name" value="SNF2/RAD54 FAMILY MEMBER"/>
    <property type="match status" value="1"/>
</dbReference>
<evidence type="ECO:0000256" key="2">
    <source>
        <dbReference type="ARBA" id="ARBA00022801"/>
    </source>
</evidence>
<feature type="compositionally biased region" description="Basic and acidic residues" evidence="4">
    <location>
        <begin position="385"/>
        <end position="399"/>
    </location>
</feature>
<dbReference type="CDD" id="cd18793">
    <property type="entry name" value="SF2_C_SNF"/>
    <property type="match status" value="1"/>
</dbReference>
<dbReference type="GO" id="GO:0006283">
    <property type="term" value="P:transcription-coupled nucleotide-excision repair"/>
    <property type="evidence" value="ECO:0007669"/>
    <property type="project" value="TreeGrafter"/>
</dbReference>
<dbReference type="PANTHER" id="PTHR45629:SF7">
    <property type="entry name" value="DNA EXCISION REPAIR PROTEIN ERCC-6-RELATED"/>
    <property type="match status" value="1"/>
</dbReference>
<name>A0A6G1J910_9PLEO</name>
<keyword evidence="1" id="KW-0547">Nucleotide-binding</keyword>
<dbReference type="Gene3D" id="3.40.50.10810">
    <property type="entry name" value="Tandem AAA-ATPase domain"/>
    <property type="match status" value="1"/>
</dbReference>
<sequence length="1231" mass="137868">MPGWKHESTALPEAPQSPANEPAPAVATETAHGEDAQLVDDDLPSDADEETRLKFLTTGARDQDDLERDIGRQADQLLTEQADERDKKRMEKAESEAKRAQAAIQKLRNRLALPMADTQRLKLRGEISTYQKKIEDLDKELDTIQQRINDRHRMPGEVETALDGVNGPLPNESKREYLIRTGKITPFSKLAQNQPDAGTLGEVMQDAEVEDMIEDATKGPTSHQNLMKPGFEEVDSASEEGSPGEISRPRKNRRIVTIDGPTSSRDTSASPETDDDAYTPEMNDRPLAALSDSEDDFGNATQDGEYEEEAVGRKRKASGKKPKRKTEATEAAVQAEDDLAGVDDGNEKVYRNRIRTWTEKRSAARRRAHDKKGESVEEDEDEEECYKPHPTEPDKEFDGGFKIPGDIFPALFDYQKTGVEWLWELYSQNVGGIIGDEMGLGKTIQAISFIAGLHYSKLLMKPAIVVCPATVMKQWVNEFHRWWPALRVSILHTSGSGMLDTRREDRMEREMELRDYGDYDPTLTSAGKAAKKIVDKVRRDGHVLITTYSGLQTYSEFLVPIDWETAILDEGHKIRNPNTSITIHCKELRTPNRIILSGTPMQNNLTELWSLFDFVFPMRLGTLVNFRNQFEFPIKRGGYANASNLDFETAMRCAETLKDAINPYLLQRFKVDVAADLPQKKEQVLFCKLTRQQRQAYEGFLQSEDMKSIASGKRQMLFGIDYLRKICNHPDLTDHKNLSKKPGYDYGAPNKSGKMQVVKELLSLWVKGGHKTLLFAQHRIMLDILQRLLDRIPGVNYRRMDGETPIKSRQDMVDEFNNDPNLHVFLLTTKVGGLGVNLTGANRVIIYDPDWNPSTDIQARERSWRLGQKREVEIYRLMSAGTIEEKIYHRQIFKQFLTNKVLKDPKQRQTFQMSDLHDLFTLGSDNANGETETANMFRGSEVQFDKDGKTVNGNASATAPDGTAAEDLAAVKGIAKAEEFQAGTSDSEDASKAQDGTEDKTDDRLMSTIFAKSGVHSVLEHDAIVNSAASGRKRKVQADPAFIQREAKRQAAIAAEQLKRSMEEARRAPVGVPTWTGMYGEAGRPEPPASRPARGGFSSRGGRGGARGGAGPSSTSILNNLAARQGRANPSTPNDSGSTTLGSSRRSTPTQSFRGRQMLVKIRDYMITHDGVVPTRMLVDHFDHYCRAVPGRSEEFKEMLKLIARLEKGGSSQRGRWVLKDEWREGATGRS</sequence>
<dbReference type="InterPro" id="IPR000330">
    <property type="entry name" value="SNF2_N"/>
</dbReference>
<feature type="compositionally biased region" description="Acidic residues" evidence="4">
    <location>
        <begin position="37"/>
        <end position="49"/>
    </location>
</feature>
<reference evidence="7" key="1">
    <citation type="journal article" date="2020" name="Stud. Mycol.">
        <title>101 Dothideomycetes genomes: a test case for predicting lifestyles and emergence of pathogens.</title>
        <authorList>
            <person name="Haridas S."/>
            <person name="Albert R."/>
            <person name="Binder M."/>
            <person name="Bloem J."/>
            <person name="Labutti K."/>
            <person name="Salamov A."/>
            <person name="Andreopoulos B."/>
            <person name="Baker S."/>
            <person name="Barry K."/>
            <person name="Bills G."/>
            <person name="Bluhm B."/>
            <person name="Cannon C."/>
            <person name="Castanera R."/>
            <person name="Culley D."/>
            <person name="Daum C."/>
            <person name="Ezra D."/>
            <person name="Gonzalez J."/>
            <person name="Henrissat B."/>
            <person name="Kuo A."/>
            <person name="Liang C."/>
            <person name="Lipzen A."/>
            <person name="Lutzoni F."/>
            <person name="Magnuson J."/>
            <person name="Mondo S."/>
            <person name="Nolan M."/>
            <person name="Ohm R."/>
            <person name="Pangilinan J."/>
            <person name="Park H.-J."/>
            <person name="Ramirez L."/>
            <person name="Alfaro M."/>
            <person name="Sun H."/>
            <person name="Tritt A."/>
            <person name="Yoshinaga Y."/>
            <person name="Zwiers L.-H."/>
            <person name="Turgeon B."/>
            <person name="Goodwin S."/>
            <person name="Spatafora J."/>
            <person name="Crous P."/>
            <person name="Grigoriev I."/>
        </authorList>
    </citation>
    <scope>NUCLEOTIDE SEQUENCE</scope>
    <source>
        <strain evidence="7">CBS 122367</strain>
    </source>
</reference>
<dbReference type="EMBL" id="MU005575">
    <property type="protein sequence ID" value="KAF2687012.1"/>
    <property type="molecule type" value="Genomic_DNA"/>
</dbReference>
<evidence type="ECO:0000313" key="8">
    <source>
        <dbReference type="Proteomes" id="UP000799291"/>
    </source>
</evidence>
<feature type="compositionally biased region" description="Basic residues" evidence="4">
    <location>
        <begin position="313"/>
        <end position="324"/>
    </location>
</feature>
<protein>
    <recommendedName>
        <fullName evidence="9">DNA repair and recombination protein RAD26</fullName>
    </recommendedName>
</protein>
<feature type="domain" description="Helicase ATP-binding" evidence="5">
    <location>
        <begin position="423"/>
        <end position="618"/>
    </location>
</feature>
<dbReference type="SUPFAM" id="SSF52540">
    <property type="entry name" value="P-loop containing nucleoside triphosphate hydrolases"/>
    <property type="match status" value="2"/>
</dbReference>
<dbReference type="Pfam" id="PF00271">
    <property type="entry name" value="Helicase_C"/>
    <property type="match status" value="1"/>
</dbReference>
<dbReference type="OrthoDB" id="413460at2759"/>
<dbReference type="InterPro" id="IPR001650">
    <property type="entry name" value="Helicase_C-like"/>
</dbReference>
<dbReference type="PROSITE" id="PS51194">
    <property type="entry name" value="HELICASE_CTER"/>
    <property type="match status" value="1"/>
</dbReference>
<dbReference type="CDD" id="cd22254">
    <property type="entry name" value="CSB_WHD"/>
    <property type="match status" value="1"/>
</dbReference>
<organism evidence="7 8">
    <name type="scientific">Lentithecium fluviatile CBS 122367</name>
    <dbReference type="NCBI Taxonomy" id="1168545"/>
    <lineage>
        <taxon>Eukaryota</taxon>
        <taxon>Fungi</taxon>
        <taxon>Dikarya</taxon>
        <taxon>Ascomycota</taxon>
        <taxon>Pezizomycotina</taxon>
        <taxon>Dothideomycetes</taxon>
        <taxon>Pleosporomycetidae</taxon>
        <taxon>Pleosporales</taxon>
        <taxon>Massarineae</taxon>
        <taxon>Lentitheciaceae</taxon>
        <taxon>Lentithecium</taxon>
    </lineage>
</organism>
<dbReference type="InterPro" id="IPR038718">
    <property type="entry name" value="SNF2-like_sf"/>
</dbReference>
<evidence type="ECO:0000256" key="1">
    <source>
        <dbReference type="ARBA" id="ARBA00022741"/>
    </source>
</evidence>
<evidence type="ECO:0000256" key="3">
    <source>
        <dbReference type="ARBA" id="ARBA00022840"/>
    </source>
</evidence>
<feature type="region of interest" description="Disordered" evidence="4">
    <location>
        <begin position="360"/>
        <end position="399"/>
    </location>
</feature>
<feature type="region of interest" description="Disordered" evidence="4">
    <location>
        <begin position="979"/>
        <end position="1004"/>
    </location>
</feature>
<evidence type="ECO:0000256" key="4">
    <source>
        <dbReference type="SAM" id="MobiDB-lite"/>
    </source>
</evidence>
<dbReference type="SMART" id="SM00487">
    <property type="entry name" value="DEXDc"/>
    <property type="match status" value="1"/>
</dbReference>
<evidence type="ECO:0008006" key="9">
    <source>
        <dbReference type="Google" id="ProtNLM"/>
    </source>
</evidence>
<dbReference type="PROSITE" id="PS51192">
    <property type="entry name" value="HELICASE_ATP_BIND_1"/>
    <property type="match status" value="1"/>
</dbReference>
<dbReference type="InterPro" id="IPR027417">
    <property type="entry name" value="P-loop_NTPase"/>
</dbReference>
<dbReference type="Gene3D" id="3.40.50.300">
    <property type="entry name" value="P-loop containing nucleotide triphosphate hydrolases"/>
    <property type="match status" value="1"/>
</dbReference>
<feature type="region of interest" description="Disordered" evidence="4">
    <location>
        <begin position="1073"/>
        <end position="1155"/>
    </location>
</feature>
<dbReference type="InterPro" id="IPR050496">
    <property type="entry name" value="SNF2_RAD54_helicase_repair"/>
</dbReference>
<feature type="region of interest" description="Disordered" evidence="4">
    <location>
        <begin position="1"/>
        <end position="97"/>
    </location>
</feature>